<accession>A0A8S1H0G6</accession>
<dbReference type="Proteomes" id="UP000835052">
    <property type="component" value="Unassembled WGS sequence"/>
</dbReference>
<dbReference type="GO" id="GO:0007131">
    <property type="term" value="P:reciprocal meiotic recombination"/>
    <property type="evidence" value="ECO:0007669"/>
    <property type="project" value="TreeGrafter"/>
</dbReference>
<dbReference type="OrthoDB" id="336321at2759"/>
<comment type="caution">
    <text evidence="3">The sequence shown here is derived from an EMBL/GenBank/DDBJ whole genome shotgun (WGS) entry which is preliminary data.</text>
</comment>
<evidence type="ECO:0008006" key="5">
    <source>
        <dbReference type="Google" id="ProtNLM"/>
    </source>
</evidence>
<keyword evidence="2" id="KW-0539">Nucleus</keyword>
<name>A0A8S1H0G6_9PELO</name>
<dbReference type="GO" id="GO:0000723">
    <property type="term" value="P:telomere maintenance"/>
    <property type="evidence" value="ECO:0007669"/>
    <property type="project" value="TreeGrafter"/>
</dbReference>
<protein>
    <recommendedName>
        <fullName evidence="5">RecA family profile 1 domain-containing protein</fullName>
    </recommendedName>
</protein>
<comment type="subcellular location">
    <subcellularLocation>
        <location evidence="1">Nucleus</location>
    </subcellularLocation>
</comment>
<dbReference type="GO" id="GO:0008094">
    <property type="term" value="F:ATP-dependent activity, acting on DNA"/>
    <property type="evidence" value="ECO:0007669"/>
    <property type="project" value="TreeGrafter"/>
</dbReference>
<evidence type="ECO:0000256" key="2">
    <source>
        <dbReference type="ARBA" id="ARBA00023242"/>
    </source>
</evidence>
<dbReference type="GO" id="GO:0005815">
    <property type="term" value="C:microtubule organizing center"/>
    <property type="evidence" value="ECO:0007669"/>
    <property type="project" value="TreeGrafter"/>
</dbReference>
<dbReference type="GO" id="GO:0042148">
    <property type="term" value="P:DNA strand invasion"/>
    <property type="evidence" value="ECO:0007669"/>
    <property type="project" value="TreeGrafter"/>
</dbReference>
<evidence type="ECO:0000313" key="4">
    <source>
        <dbReference type="Proteomes" id="UP000835052"/>
    </source>
</evidence>
<sequence>MEPMEIDGDYVEETAFELLQRLGFGSVRFGTELESLNEIVQLVPGQVYEMNGDVCSGKTQICYSIVSKLLKEDDEANVMWISSLPFRTDHFMKHAGEENNERLLQATVDDYNQLRDFLFKLERDLKGTSVRLIIIDSVSCMMHDTVWTDHDERHRCQSIIIEKLKRLSRYEVAILMTSHITYWDGAPRPSLGKFWVTSFPMENRFFVEALADGRTRSLSTMREDETVDIAKFCIRDGVLAEIDQL</sequence>
<dbReference type="InterPro" id="IPR027417">
    <property type="entry name" value="P-loop_NTPase"/>
</dbReference>
<dbReference type="GO" id="GO:0000724">
    <property type="term" value="P:double-strand break repair via homologous recombination"/>
    <property type="evidence" value="ECO:0007669"/>
    <property type="project" value="TreeGrafter"/>
</dbReference>
<dbReference type="InterPro" id="IPR051988">
    <property type="entry name" value="HRR_RAD51_Paralog"/>
</dbReference>
<gene>
    <name evidence="3" type="ORF">CAUJ_LOCUS4543</name>
</gene>
<dbReference type="EMBL" id="CAJGYM010000008">
    <property type="protein sequence ID" value="CAD6188624.1"/>
    <property type="molecule type" value="Genomic_DNA"/>
</dbReference>
<dbReference type="PANTHER" id="PTHR46457">
    <property type="entry name" value="DNA REPAIR PROTEIN RAD51 HOMOLOG 4"/>
    <property type="match status" value="1"/>
</dbReference>
<dbReference type="AlphaFoldDB" id="A0A8S1H0G6"/>
<dbReference type="GO" id="GO:0005657">
    <property type="term" value="C:replication fork"/>
    <property type="evidence" value="ECO:0007669"/>
    <property type="project" value="TreeGrafter"/>
</dbReference>
<dbReference type="GO" id="GO:0003697">
    <property type="term" value="F:single-stranded DNA binding"/>
    <property type="evidence" value="ECO:0007669"/>
    <property type="project" value="TreeGrafter"/>
</dbReference>
<dbReference type="SUPFAM" id="SSF52540">
    <property type="entry name" value="P-loop containing nucleoside triphosphate hydrolases"/>
    <property type="match status" value="1"/>
</dbReference>
<organism evidence="3 4">
    <name type="scientific">Caenorhabditis auriculariae</name>
    <dbReference type="NCBI Taxonomy" id="2777116"/>
    <lineage>
        <taxon>Eukaryota</taxon>
        <taxon>Metazoa</taxon>
        <taxon>Ecdysozoa</taxon>
        <taxon>Nematoda</taxon>
        <taxon>Chromadorea</taxon>
        <taxon>Rhabditida</taxon>
        <taxon>Rhabditina</taxon>
        <taxon>Rhabditomorpha</taxon>
        <taxon>Rhabditoidea</taxon>
        <taxon>Rhabditidae</taxon>
        <taxon>Peloderinae</taxon>
        <taxon>Caenorhabditis</taxon>
    </lineage>
</organism>
<dbReference type="GO" id="GO:0000400">
    <property type="term" value="F:four-way junction DNA binding"/>
    <property type="evidence" value="ECO:0007669"/>
    <property type="project" value="TreeGrafter"/>
</dbReference>
<dbReference type="Gene3D" id="3.40.50.300">
    <property type="entry name" value="P-loop containing nucleotide triphosphate hydrolases"/>
    <property type="match status" value="1"/>
</dbReference>
<evidence type="ECO:0000256" key="1">
    <source>
        <dbReference type="ARBA" id="ARBA00004123"/>
    </source>
</evidence>
<reference evidence="3" key="1">
    <citation type="submission" date="2020-10" db="EMBL/GenBank/DDBJ databases">
        <authorList>
            <person name="Kikuchi T."/>
        </authorList>
    </citation>
    <scope>NUCLEOTIDE SEQUENCE</scope>
    <source>
        <strain evidence="3">NKZ352</strain>
    </source>
</reference>
<proteinExistence type="predicted"/>
<evidence type="ECO:0000313" key="3">
    <source>
        <dbReference type="EMBL" id="CAD6188624.1"/>
    </source>
</evidence>
<keyword evidence="4" id="KW-1185">Reference proteome</keyword>
<dbReference type="PANTHER" id="PTHR46457:SF1">
    <property type="entry name" value="DNA REPAIR PROTEIN RAD51 HOMOLOG 4"/>
    <property type="match status" value="1"/>
</dbReference>
<dbReference type="GO" id="GO:0033063">
    <property type="term" value="C:Rad51B-Rad51C-Rad51D-XRCC2 complex"/>
    <property type="evidence" value="ECO:0007669"/>
    <property type="project" value="TreeGrafter"/>
</dbReference>